<dbReference type="InterPro" id="IPR017900">
    <property type="entry name" value="4Fe4S_Fe_S_CS"/>
</dbReference>
<dbReference type="PROSITE" id="PS00198">
    <property type="entry name" value="4FE4S_FER_1"/>
    <property type="match status" value="2"/>
</dbReference>
<gene>
    <name evidence="5" type="primary">asrA_2</name>
    <name evidence="5" type="ORF">Pmgp_03623</name>
</gene>
<name>A0A4Y7RJA0_9FIRM</name>
<proteinExistence type="predicted"/>
<dbReference type="SUPFAM" id="SSF46548">
    <property type="entry name" value="alpha-helical ferredoxin"/>
    <property type="match status" value="1"/>
</dbReference>
<keyword evidence="3" id="KW-0411">Iron-sulfur</keyword>
<dbReference type="GO" id="GO:0051536">
    <property type="term" value="F:iron-sulfur cluster binding"/>
    <property type="evidence" value="ECO:0007669"/>
    <property type="project" value="UniProtKB-KW"/>
</dbReference>
<accession>A0A4Y7RJA0</accession>
<evidence type="ECO:0000256" key="2">
    <source>
        <dbReference type="ARBA" id="ARBA00023004"/>
    </source>
</evidence>
<comment type="caution">
    <text evidence="5">The sequence shown here is derived from an EMBL/GenBank/DDBJ whole genome shotgun (WGS) entry which is preliminary data.</text>
</comment>
<dbReference type="Gene3D" id="3.30.70.20">
    <property type="match status" value="1"/>
</dbReference>
<evidence type="ECO:0000256" key="1">
    <source>
        <dbReference type="ARBA" id="ARBA00022723"/>
    </source>
</evidence>
<dbReference type="Pfam" id="PF17179">
    <property type="entry name" value="Fer4_22"/>
    <property type="match status" value="1"/>
</dbReference>
<dbReference type="RefSeq" id="WP_134215941.1">
    <property type="nucleotide sequence ID" value="NZ_QFFZ01000076.1"/>
</dbReference>
<sequence length="335" mass="38000">MLISKNDLPVLLDRILGEYEVYAPVKEHGKVEFKKISSGTQVCLQYSNSQKPPKGILFPQSEKMFCYETVQDGVRVDEICDCSKKVIWGIRPCDAKSFTILDDAFKNEQYRDPYYYKRRENTVIVGFGCNRPGATCFCTSVNSGPFDTAGSDVFLTELEDKYYVEGITEKGKEFIARYQLPDGSPDTSRIKESAVVASKVNLDGLKEKLDVNFYDEIWDSLWEKCIGCAACTYLCPTCHCFDIVEEAEGGKGCRVRNWDACMFPLFTLHGSGHNPRPSGKERVRQRIMHKFKYFQDKFQQTACVGCGRCIKNCPVNLDIRILLDAIQQRESGEGC</sequence>
<dbReference type="AlphaFoldDB" id="A0A4Y7RJA0"/>
<feature type="domain" description="4Fe-4S ferredoxin-type" evidence="4">
    <location>
        <begin position="214"/>
        <end position="246"/>
    </location>
</feature>
<evidence type="ECO:0000313" key="6">
    <source>
        <dbReference type="Proteomes" id="UP000297597"/>
    </source>
</evidence>
<dbReference type="EMBL" id="QFFZ01000076">
    <property type="protein sequence ID" value="TEB08799.1"/>
    <property type="molecule type" value="Genomic_DNA"/>
</dbReference>
<protein>
    <submittedName>
        <fullName evidence="5">Anaerobic sulfite reductase subunit A</fullName>
    </submittedName>
</protein>
<dbReference type="PANTHER" id="PTHR40447:SF1">
    <property type="entry name" value="ANAEROBIC SULFITE REDUCTASE SUBUNIT A"/>
    <property type="match status" value="1"/>
</dbReference>
<keyword evidence="1" id="KW-0479">Metal-binding</keyword>
<reference evidence="5 6" key="1">
    <citation type="journal article" date="2018" name="Environ. Microbiol.">
        <title>Novel energy conservation strategies and behaviour of Pelotomaculum schinkii driving syntrophic propionate catabolism.</title>
        <authorList>
            <person name="Hidalgo-Ahumada C.A.P."/>
            <person name="Nobu M.K."/>
            <person name="Narihiro T."/>
            <person name="Tamaki H."/>
            <person name="Liu W.T."/>
            <person name="Kamagata Y."/>
            <person name="Stams A.J.M."/>
            <person name="Imachi H."/>
            <person name="Sousa D.Z."/>
        </authorList>
    </citation>
    <scope>NUCLEOTIDE SEQUENCE [LARGE SCALE GENOMIC DNA]</scope>
    <source>
        <strain evidence="5 6">MGP</strain>
    </source>
</reference>
<feature type="domain" description="4Fe-4S ferredoxin-type" evidence="4">
    <location>
        <begin position="294"/>
        <end position="316"/>
    </location>
</feature>
<keyword evidence="6" id="KW-1185">Reference proteome</keyword>
<dbReference type="PANTHER" id="PTHR40447">
    <property type="entry name" value="ANAEROBIC SULFITE REDUCTASE SUBUNIT A"/>
    <property type="match status" value="1"/>
</dbReference>
<evidence type="ECO:0000313" key="5">
    <source>
        <dbReference type="EMBL" id="TEB08799.1"/>
    </source>
</evidence>
<dbReference type="InterPro" id="IPR017896">
    <property type="entry name" value="4Fe4S_Fe-S-bd"/>
</dbReference>
<evidence type="ECO:0000256" key="3">
    <source>
        <dbReference type="ARBA" id="ARBA00023014"/>
    </source>
</evidence>
<keyword evidence="2" id="KW-0408">Iron</keyword>
<evidence type="ECO:0000259" key="4">
    <source>
        <dbReference type="PROSITE" id="PS51379"/>
    </source>
</evidence>
<dbReference type="OrthoDB" id="9796486at2"/>
<dbReference type="PROSITE" id="PS51379">
    <property type="entry name" value="4FE4S_FER_2"/>
    <property type="match status" value="2"/>
</dbReference>
<organism evidence="5 6">
    <name type="scientific">Pelotomaculum propionicicum</name>
    <dbReference type="NCBI Taxonomy" id="258475"/>
    <lineage>
        <taxon>Bacteria</taxon>
        <taxon>Bacillati</taxon>
        <taxon>Bacillota</taxon>
        <taxon>Clostridia</taxon>
        <taxon>Eubacteriales</taxon>
        <taxon>Desulfotomaculaceae</taxon>
        <taxon>Pelotomaculum</taxon>
    </lineage>
</organism>
<dbReference type="Proteomes" id="UP000297597">
    <property type="component" value="Unassembled WGS sequence"/>
</dbReference>
<dbReference type="GO" id="GO:0046872">
    <property type="term" value="F:metal ion binding"/>
    <property type="evidence" value="ECO:0007669"/>
    <property type="project" value="UniProtKB-KW"/>
</dbReference>